<dbReference type="PROSITE" id="PS00455">
    <property type="entry name" value="AMP_BINDING"/>
    <property type="match status" value="1"/>
</dbReference>
<keyword evidence="5" id="KW-0812">Transmembrane</keyword>
<feature type="transmembrane region" description="Helical" evidence="5">
    <location>
        <begin position="1633"/>
        <end position="1656"/>
    </location>
</feature>
<dbReference type="Gene3D" id="1.20.1250.20">
    <property type="entry name" value="MFS general substrate transporter like domains"/>
    <property type="match status" value="1"/>
</dbReference>
<accession>A0ABP6PX36</accession>
<dbReference type="InterPro" id="IPR036736">
    <property type="entry name" value="ACP-like_sf"/>
</dbReference>
<dbReference type="Pfam" id="PF00975">
    <property type="entry name" value="Thioesterase"/>
    <property type="match status" value="1"/>
</dbReference>
<dbReference type="Pfam" id="PF00501">
    <property type="entry name" value="AMP-binding"/>
    <property type="match status" value="1"/>
</dbReference>
<keyword evidence="5" id="KW-1133">Transmembrane helix</keyword>
<dbReference type="SUPFAM" id="SSF56801">
    <property type="entry name" value="Acetyl-CoA synthetase-like"/>
    <property type="match status" value="1"/>
</dbReference>
<proteinExistence type="predicted"/>
<dbReference type="Gene3D" id="1.10.1200.10">
    <property type="entry name" value="ACP-like"/>
    <property type="match status" value="1"/>
</dbReference>
<dbReference type="InterPro" id="IPR009081">
    <property type="entry name" value="PP-bd_ACP"/>
</dbReference>
<dbReference type="Gene3D" id="3.40.50.1820">
    <property type="entry name" value="alpha/beta hydrolase"/>
    <property type="match status" value="1"/>
</dbReference>
<evidence type="ECO:0000313" key="8">
    <source>
        <dbReference type="Proteomes" id="UP001501237"/>
    </source>
</evidence>
<feature type="transmembrane region" description="Helical" evidence="5">
    <location>
        <begin position="1402"/>
        <end position="1423"/>
    </location>
</feature>
<dbReference type="Pfam" id="PF13193">
    <property type="entry name" value="AMP-binding_C"/>
    <property type="match status" value="1"/>
</dbReference>
<dbReference type="CDD" id="cd19531">
    <property type="entry name" value="LCL_NRPS-like"/>
    <property type="match status" value="1"/>
</dbReference>
<keyword evidence="8" id="KW-1185">Reference proteome</keyword>
<dbReference type="Gene3D" id="3.40.50.980">
    <property type="match status" value="2"/>
</dbReference>
<dbReference type="InterPro" id="IPR000873">
    <property type="entry name" value="AMP-dep_synth/lig_dom"/>
</dbReference>
<feature type="transmembrane region" description="Helical" evidence="5">
    <location>
        <begin position="1550"/>
        <end position="1574"/>
    </location>
</feature>
<name>A0ABP6PX36_9ACTN</name>
<dbReference type="InterPro" id="IPR020845">
    <property type="entry name" value="AMP-binding_CS"/>
</dbReference>
<dbReference type="InterPro" id="IPR025110">
    <property type="entry name" value="AMP-bd_C"/>
</dbReference>
<evidence type="ECO:0000256" key="4">
    <source>
        <dbReference type="SAM" id="MobiDB-lite"/>
    </source>
</evidence>
<dbReference type="InterPro" id="IPR029058">
    <property type="entry name" value="AB_hydrolase_fold"/>
</dbReference>
<dbReference type="Pfam" id="PF07690">
    <property type="entry name" value="MFS_1"/>
    <property type="match status" value="1"/>
</dbReference>
<evidence type="ECO:0000256" key="3">
    <source>
        <dbReference type="ARBA" id="ARBA00022553"/>
    </source>
</evidence>
<dbReference type="Gene3D" id="3.30.559.30">
    <property type="entry name" value="Nonribosomal peptide synthetase, condensation domain"/>
    <property type="match status" value="1"/>
</dbReference>
<dbReference type="PANTHER" id="PTHR45527:SF1">
    <property type="entry name" value="FATTY ACID SYNTHASE"/>
    <property type="match status" value="1"/>
</dbReference>
<dbReference type="InterPro" id="IPR023213">
    <property type="entry name" value="CAT-like_dom_sf"/>
</dbReference>
<dbReference type="Pfam" id="PF00668">
    <property type="entry name" value="Condensation"/>
    <property type="match status" value="1"/>
</dbReference>
<feature type="transmembrane region" description="Helical" evidence="5">
    <location>
        <begin position="1496"/>
        <end position="1517"/>
    </location>
</feature>
<dbReference type="Gene3D" id="2.30.38.10">
    <property type="entry name" value="Luciferase, Domain 3"/>
    <property type="match status" value="1"/>
</dbReference>
<feature type="transmembrane region" description="Helical" evidence="5">
    <location>
        <begin position="1580"/>
        <end position="1603"/>
    </location>
</feature>
<dbReference type="Pfam" id="PF00550">
    <property type="entry name" value="PP-binding"/>
    <property type="match status" value="1"/>
</dbReference>
<evidence type="ECO:0000313" key="7">
    <source>
        <dbReference type="EMBL" id="GAA3194176.1"/>
    </source>
</evidence>
<dbReference type="Gene3D" id="3.30.300.30">
    <property type="match status" value="1"/>
</dbReference>
<dbReference type="InterPro" id="IPR011701">
    <property type="entry name" value="MFS"/>
</dbReference>
<feature type="transmembrane region" description="Helical" evidence="5">
    <location>
        <begin position="1369"/>
        <end position="1390"/>
    </location>
</feature>
<dbReference type="InterPro" id="IPR006162">
    <property type="entry name" value="Ppantetheine_attach_site"/>
</dbReference>
<evidence type="ECO:0000259" key="6">
    <source>
        <dbReference type="PROSITE" id="PS50075"/>
    </source>
</evidence>
<dbReference type="SUPFAM" id="SSF103473">
    <property type="entry name" value="MFS general substrate transporter"/>
    <property type="match status" value="1"/>
</dbReference>
<sequence>MTTASELTPDRQEALALLLARRSARIARLPRDGRPLPASFEQRRMWLAAQVDPGGVANVTAGLSLHGPLDEDALREAVATLVRRHESLRTVLVDVGGEPFQEVLPSLEPPFALVDVSAGADPEERALELAKRAAGERFDLARAPQFRVHLYRVAPAEHRLMMVWHHAGSDGWSVDNAIAELAAAYRAHRTGTAPDLPELPVQYADYAAWSRARLDERTRAERADHWRAALGGPPTTLPGGGPETGGARSAEVVTSIPAGLAEAVRRAGGPRTTSFLAFLTAYKTLLLRITGEKTITVGSVTGGRNRTELEPLIGCFINVLPLRTELDPGQPFQNAAGRTRASFAAALTHELPFDELVSAVGGGPVFQSAVILQQAHTERRAWPSELVTERWGRPLDEAAFDLALIVRELPDSVELCFRYRSDRFGEPAVRQVADLFTTLLRAIAETPAAPLRDLGLLTPGERRRLVDDWNDTGEVSPPWPLLHRVIDGHDPAAPAVTFEGETLTYGRLRTDAERLARRLRSAGAGPDRPVGICLPQSLGTAVALFGVLNAGAPYLPLDPEAPDARLAYMLADSAAPVLITVSALRPRFAGYAGRIVCLDTDGPADGPDAPSGEAAPDDLAYVIYTSGSTGTPKGVAVQHRQIVNYLEGVRRRFAIVPGSSFGLLQSLHFDFGITTFYLALATGGCVHMLSKRASGAELASFVASRRIDYLKMTPSHLAALADEAGAAALLPRRALILGGEASRTAWVRELARLGGCEIHNHYGPTEATVGATTWRVTDDGDTGTLTPIGRPLPGTRVYVLDPDGRPVPPGVAGEIHIGGDRLARGYLGRPELTAEKFVPDPFAAEGDRLYRTGDLGRFLPGGELEFLGRRDHQVKLRGFRVELGEVEAALGGCEGVVRAVAVVRDDRLIAYLEGTAGTPAAELRAGLSERLPDYMVPGRFVWMDRLPLQAHGKVDRARLPVPEEPAGEFTAPHGPVEELVAGIWSEVLGVAEVGALDDFFDLGGHSLLATQAVARLRKALPAGCRPVTVVELFRDPTVRAVAAAASSAPEASGGLLHELTRTAAPVVTYVCIPYGGASAIVYQPLADALPAEHALLALAVPGHEFAVEEETQPIEEVARRCVAEILERVGGPLVLYGHCGPGAALTIEIALGLEGAGRRIEAVYLGGVFPFARPDGRILGPLYRTFRIERLRSDEIYANWLQATGADLSEADAEQRRFLVRAMREDGERSEEYFTRLLAEGARLSAPVVSVTGERDPGTEFARERYREWGFLTERTALVEIDEAGHYFLKFRAGELASIITSVHEDLTEGTGETWRVAAVGGRPAAASGVRPGMGRFLAVAAGQMVSMVGTALTEYAIPLWTYLQTGSLARFTVFALVATLPGLVAAPVVGALIDRADRRRALLASGVAAGVIQGILLLRLVLTGDLGSVDLYVLLALLSVALTTQRLAYGSAVPQLIPKEYMGHANGVVQFTMGVSRFLVPVFAVGMMAAFGLKLILLIDVISYVIAVGALLLVRFPATMPWRPRETLRAEIRHGFSYLWERPGLRAMVGYFFVLNVFLGAVFVLISPLALAVGGLSDAGWIAMVAGIGATAGGALMALWGGPRRRMRGMLLFCLAFAGCCAVAGGRPSLPLIAVGVFGMCVTMSVVDGIWMTIIHTKVPHRFHARVIAVNQALAMSTQPLGFVLLAPLLPGVLDPLLRPDGALAPLLGPILGTGESRGIGLLYVLCALLMILWTAAALRHGALSRFDETVPDALPDDLVGLQAITRRAGAGSSGGAAGA</sequence>
<dbReference type="EMBL" id="BAAAUV010000001">
    <property type="protein sequence ID" value="GAA3194176.1"/>
    <property type="molecule type" value="Genomic_DNA"/>
</dbReference>
<feature type="domain" description="Carrier" evidence="6">
    <location>
        <begin position="971"/>
        <end position="1049"/>
    </location>
</feature>
<feature type="transmembrane region" description="Helical" evidence="5">
    <location>
        <begin position="1668"/>
        <end position="1691"/>
    </location>
</feature>
<evidence type="ECO:0000256" key="2">
    <source>
        <dbReference type="ARBA" id="ARBA00022450"/>
    </source>
</evidence>
<protein>
    <recommendedName>
        <fullName evidence="6">Carrier domain-containing protein</fullName>
    </recommendedName>
</protein>
<keyword evidence="5" id="KW-0472">Membrane</keyword>
<feature type="transmembrane region" description="Helical" evidence="5">
    <location>
        <begin position="1610"/>
        <end position="1627"/>
    </location>
</feature>
<dbReference type="CDD" id="cd06173">
    <property type="entry name" value="MFS_MefA_like"/>
    <property type="match status" value="1"/>
</dbReference>
<dbReference type="PANTHER" id="PTHR45527">
    <property type="entry name" value="NONRIBOSOMAL PEPTIDE SYNTHETASE"/>
    <property type="match status" value="1"/>
</dbReference>
<comment type="caution">
    <text evidence="7">The sequence shown here is derived from an EMBL/GenBank/DDBJ whole genome shotgun (WGS) entry which is preliminary data.</text>
</comment>
<dbReference type="SMART" id="SM00823">
    <property type="entry name" value="PKS_PP"/>
    <property type="match status" value="1"/>
</dbReference>
<dbReference type="InterPro" id="IPR001031">
    <property type="entry name" value="Thioesterase"/>
</dbReference>
<organism evidence="7 8">
    <name type="scientific">Actinocorallia longicatena</name>
    <dbReference type="NCBI Taxonomy" id="111803"/>
    <lineage>
        <taxon>Bacteria</taxon>
        <taxon>Bacillati</taxon>
        <taxon>Actinomycetota</taxon>
        <taxon>Actinomycetes</taxon>
        <taxon>Streptosporangiales</taxon>
        <taxon>Thermomonosporaceae</taxon>
        <taxon>Actinocorallia</taxon>
    </lineage>
</organism>
<dbReference type="InterPro" id="IPR001242">
    <property type="entry name" value="Condensation_dom"/>
</dbReference>
<evidence type="ECO:0000256" key="1">
    <source>
        <dbReference type="ARBA" id="ARBA00001957"/>
    </source>
</evidence>
<dbReference type="InterPro" id="IPR036259">
    <property type="entry name" value="MFS_trans_sf"/>
</dbReference>
<dbReference type="SUPFAM" id="SSF53474">
    <property type="entry name" value="alpha/beta-Hydrolases"/>
    <property type="match status" value="1"/>
</dbReference>
<feature type="transmembrane region" description="Helical" evidence="5">
    <location>
        <begin position="1429"/>
        <end position="1449"/>
    </location>
</feature>
<dbReference type="PROSITE" id="PS50075">
    <property type="entry name" value="CARRIER"/>
    <property type="match status" value="1"/>
</dbReference>
<dbReference type="InterPro" id="IPR045851">
    <property type="entry name" value="AMP-bd_C_sf"/>
</dbReference>
<dbReference type="InterPro" id="IPR020806">
    <property type="entry name" value="PKS_PP-bd"/>
</dbReference>
<reference evidence="8" key="1">
    <citation type="journal article" date="2019" name="Int. J. Syst. Evol. Microbiol.">
        <title>The Global Catalogue of Microorganisms (GCM) 10K type strain sequencing project: providing services to taxonomists for standard genome sequencing and annotation.</title>
        <authorList>
            <consortium name="The Broad Institute Genomics Platform"/>
            <consortium name="The Broad Institute Genome Sequencing Center for Infectious Disease"/>
            <person name="Wu L."/>
            <person name="Ma J."/>
        </authorList>
    </citation>
    <scope>NUCLEOTIDE SEQUENCE [LARGE SCALE GENOMIC DNA]</scope>
    <source>
        <strain evidence="8">JCM 9377</strain>
    </source>
</reference>
<comment type="cofactor">
    <cofactor evidence="1">
        <name>pantetheine 4'-phosphate</name>
        <dbReference type="ChEBI" id="CHEBI:47942"/>
    </cofactor>
</comment>
<feature type="region of interest" description="Disordered" evidence="4">
    <location>
        <begin position="228"/>
        <end position="248"/>
    </location>
</feature>
<keyword evidence="2" id="KW-0596">Phosphopantetheine</keyword>
<dbReference type="SUPFAM" id="SSF52777">
    <property type="entry name" value="CoA-dependent acyltransferases"/>
    <property type="match status" value="2"/>
</dbReference>
<keyword evidence="3" id="KW-0597">Phosphoprotein</keyword>
<dbReference type="PROSITE" id="PS00012">
    <property type="entry name" value="PHOSPHOPANTETHEINE"/>
    <property type="match status" value="1"/>
</dbReference>
<dbReference type="CDD" id="cd05930">
    <property type="entry name" value="A_NRPS"/>
    <property type="match status" value="1"/>
</dbReference>
<feature type="transmembrane region" description="Helical" evidence="5">
    <location>
        <begin position="1469"/>
        <end position="1490"/>
    </location>
</feature>
<evidence type="ECO:0000256" key="5">
    <source>
        <dbReference type="SAM" id="Phobius"/>
    </source>
</evidence>
<dbReference type="NCBIfam" id="TIGR01733">
    <property type="entry name" value="AA-adenyl-dom"/>
    <property type="match status" value="1"/>
</dbReference>
<feature type="transmembrane region" description="Helical" evidence="5">
    <location>
        <begin position="1721"/>
        <end position="1740"/>
    </location>
</feature>
<dbReference type="Gene3D" id="3.30.559.10">
    <property type="entry name" value="Chloramphenicol acetyltransferase-like domain"/>
    <property type="match status" value="1"/>
</dbReference>
<gene>
    <name evidence="7" type="ORF">GCM10010468_03880</name>
</gene>
<dbReference type="RefSeq" id="WP_344821386.1">
    <property type="nucleotide sequence ID" value="NZ_BAAAUV010000001.1"/>
</dbReference>
<dbReference type="Proteomes" id="UP001501237">
    <property type="component" value="Unassembled WGS sequence"/>
</dbReference>
<dbReference type="InterPro" id="IPR010071">
    <property type="entry name" value="AA_adenyl_dom"/>
</dbReference>